<dbReference type="GO" id="GO:0016020">
    <property type="term" value="C:membrane"/>
    <property type="evidence" value="ECO:0007669"/>
    <property type="project" value="TreeGrafter"/>
</dbReference>
<comment type="subunit">
    <text evidence="5">Heterodimer of a large and a small subunit.</text>
</comment>
<feature type="binding site" evidence="13">
    <location>
        <position position="323"/>
    </location>
    <ligand>
        <name>[3Fe-4S] cluster</name>
        <dbReference type="ChEBI" id="CHEBI:21137"/>
    </ligand>
</feature>
<evidence type="ECO:0000259" key="15">
    <source>
        <dbReference type="Pfam" id="PF01058"/>
    </source>
</evidence>
<dbReference type="GO" id="GO:0009375">
    <property type="term" value="C:ferredoxin hydrogenase complex"/>
    <property type="evidence" value="ECO:0007669"/>
    <property type="project" value="InterPro"/>
</dbReference>
<feature type="binding site" evidence="13">
    <location>
        <position position="187"/>
    </location>
    <ligand>
        <name>[4Fe-4S] cluster</name>
        <dbReference type="ChEBI" id="CHEBI:49883"/>
        <label>1</label>
    </ligand>
</feature>
<feature type="binding site" evidence="13">
    <location>
        <position position="292"/>
    </location>
    <ligand>
        <name>[4Fe-4S] cluster</name>
        <dbReference type="ChEBI" id="CHEBI:49883"/>
        <label>2</label>
    </ligand>
</feature>
<keyword evidence="7 13" id="KW-0479">Metal-binding</keyword>
<feature type="region of interest" description="Disordered" evidence="14">
    <location>
        <begin position="382"/>
        <end position="406"/>
    </location>
</feature>
<feature type="binding site" evidence="13">
    <location>
        <position position="261"/>
    </location>
    <ligand>
        <name>[4Fe-4S] cluster</name>
        <dbReference type="ChEBI" id="CHEBI:49883"/>
        <label>2</label>
    </ligand>
</feature>
<feature type="binding site" evidence="13">
    <location>
        <position position="301"/>
    </location>
    <ligand>
        <name>[3Fe-4S] cluster</name>
        <dbReference type="ChEBI" id="CHEBI:21137"/>
    </ligand>
</feature>
<feature type="domain" description="Cytochrome-c3 hydrogenase C-terminal" evidence="16">
    <location>
        <begin position="253"/>
        <end position="335"/>
    </location>
</feature>
<dbReference type="InterPro" id="IPR006137">
    <property type="entry name" value="NADH_UbQ_OxRdtase-like_20kDa"/>
</dbReference>
<feature type="binding site" evidence="13">
    <location>
        <position position="87"/>
    </location>
    <ligand>
        <name>[4Fe-4S] cluster</name>
        <dbReference type="ChEBI" id="CHEBI:49883"/>
        <label>1</label>
    </ligand>
</feature>
<comment type="similarity">
    <text evidence="4">Belongs to the [NiFe]/[NiFeSe] hydrogenase small subunit family.</text>
</comment>
<evidence type="ECO:0000256" key="13">
    <source>
        <dbReference type="PIRSR" id="PIRSR000310-1"/>
    </source>
</evidence>
<protein>
    <submittedName>
        <fullName evidence="17">Uptake hydrogenase small subunit</fullName>
        <ecNumber evidence="17">1.12.99.6</ecNumber>
    </submittedName>
</protein>
<organism evidence="17 18">
    <name type="scientific">Desulfurella amilsii</name>
    <dbReference type="NCBI Taxonomy" id="1562698"/>
    <lineage>
        <taxon>Bacteria</taxon>
        <taxon>Pseudomonadati</taxon>
        <taxon>Campylobacterota</taxon>
        <taxon>Desulfurellia</taxon>
        <taxon>Desulfurellales</taxon>
        <taxon>Desulfurellaceae</taxon>
        <taxon>Desulfurella</taxon>
    </lineage>
</organism>
<keyword evidence="10 13" id="KW-0408">Iron</keyword>
<dbReference type="Gene3D" id="4.10.480.10">
    <property type="entry name" value="Cytochrome-c3 hydrogenase, C-terminal domain"/>
    <property type="match status" value="1"/>
</dbReference>
<dbReference type="PIRSF" id="PIRSF000310">
    <property type="entry name" value="NiFe_hyd_ssu"/>
    <property type="match status" value="1"/>
</dbReference>
<dbReference type="GO" id="GO:0051538">
    <property type="term" value="F:3 iron, 4 sulfur cluster binding"/>
    <property type="evidence" value="ECO:0007669"/>
    <property type="project" value="UniProtKB-KW"/>
</dbReference>
<feature type="binding site" evidence="13">
    <location>
        <position position="320"/>
    </location>
    <ligand>
        <name>[3Fe-4S] cluster</name>
        <dbReference type="ChEBI" id="CHEBI:21137"/>
    </ligand>
</feature>
<dbReference type="InterPro" id="IPR006311">
    <property type="entry name" value="TAT_signal"/>
</dbReference>
<feature type="binding site" evidence="13">
    <location>
        <position position="90"/>
    </location>
    <ligand>
        <name>[4Fe-4S] cluster</name>
        <dbReference type="ChEBI" id="CHEBI:49883"/>
        <label>1</label>
    </ligand>
</feature>
<evidence type="ECO:0000256" key="7">
    <source>
        <dbReference type="ARBA" id="ARBA00022723"/>
    </source>
</evidence>
<evidence type="ECO:0000256" key="11">
    <source>
        <dbReference type="ARBA" id="ARBA00023014"/>
    </source>
</evidence>
<evidence type="ECO:0000256" key="8">
    <source>
        <dbReference type="ARBA" id="ARBA00022729"/>
    </source>
</evidence>
<comment type="subcellular location">
    <subcellularLocation>
        <location evidence="3">Cell envelope</location>
    </subcellularLocation>
</comment>
<evidence type="ECO:0000256" key="9">
    <source>
        <dbReference type="ARBA" id="ARBA00023002"/>
    </source>
</evidence>
<dbReference type="GO" id="GO:0051539">
    <property type="term" value="F:4 iron, 4 sulfur cluster binding"/>
    <property type="evidence" value="ECO:0007669"/>
    <property type="project" value="UniProtKB-KW"/>
</dbReference>
<gene>
    <name evidence="17" type="ORF">DESAMIL20_504</name>
</gene>
<dbReference type="InterPro" id="IPR037024">
    <property type="entry name" value="NiFe_Hase_small_N_sf"/>
</dbReference>
<dbReference type="GO" id="GO:0008901">
    <property type="term" value="F:ferredoxin hydrogenase activity"/>
    <property type="evidence" value="ECO:0007669"/>
    <property type="project" value="InterPro"/>
</dbReference>
<dbReference type="PANTHER" id="PTHR30013">
    <property type="entry name" value="NIFE / NIFESE HYDROGENASE SMALL SUBUNIT FAMILY MEMBER"/>
    <property type="match status" value="1"/>
</dbReference>
<sequence length="406" mass="44614">MKKDSLSYEALLSEVDERLKNGCSKEREQQFYTKLKEAGFSRRDFLKWTSMITAALSLPPIFEPRVAKAVAAIAQRPTVIWLHFAECTGCTEAFLRTINPSIEQVIFDTINLAFHDTLMMASGKRAEEALESAIAKYKGSYILVVEGGIPTKDDGIYLRIGANAETGLHRLKRISKDAKYILNFGTCSSFGGVQAAYPNPTGAKGVHDILGCEVVNVSGCPPNAVNMIGTVVHILLFDRVPPLDLSYRPIWAYGGRIHDNCERRAHFDAGEFVQEWGDEGAKKGWCLYKMGCKGPLTYNNCPRYRFNQGTNWPVGAGHGCIGCSEPDFWDTMAPFEEPNDKAGIRIPAFGGVEATSDAIGELVTGITIGAVGVHAAGSIIRAKAQKKKEKEEKNNKNNQDTPDEKK</sequence>
<evidence type="ECO:0000256" key="5">
    <source>
        <dbReference type="ARBA" id="ARBA00011771"/>
    </source>
</evidence>
<comment type="cofactor">
    <cofactor evidence="2">
        <name>[4Fe-4S] cluster</name>
        <dbReference type="ChEBI" id="CHEBI:49883"/>
    </cofactor>
</comment>
<dbReference type="STRING" id="1562698.DESAMIL20_504"/>
<dbReference type="NCBIfam" id="TIGR00391">
    <property type="entry name" value="hydA"/>
    <property type="match status" value="1"/>
</dbReference>
<evidence type="ECO:0000313" key="18">
    <source>
        <dbReference type="Proteomes" id="UP000194141"/>
    </source>
</evidence>
<dbReference type="EC" id="1.12.99.6" evidence="17"/>
<dbReference type="SUPFAM" id="SSF56770">
    <property type="entry name" value="HydA/Nqo6-like"/>
    <property type="match status" value="1"/>
</dbReference>
<dbReference type="AlphaFoldDB" id="A0A1X4XYL5"/>
<dbReference type="PROSITE" id="PS51318">
    <property type="entry name" value="TAT"/>
    <property type="match status" value="1"/>
</dbReference>
<evidence type="ECO:0000256" key="14">
    <source>
        <dbReference type="SAM" id="MobiDB-lite"/>
    </source>
</evidence>
<dbReference type="GO" id="GO:0044569">
    <property type="term" value="C:[Ni-Fe] hydrogenase complex"/>
    <property type="evidence" value="ECO:0007669"/>
    <property type="project" value="TreeGrafter"/>
</dbReference>
<feature type="binding site" evidence="13">
    <location>
        <position position="258"/>
    </location>
    <ligand>
        <name>[4Fe-4S] cluster</name>
        <dbReference type="ChEBI" id="CHEBI:49883"/>
        <label>2</label>
    </ligand>
</feature>
<reference evidence="17 18" key="1">
    <citation type="journal article" date="2017" name="Front. Microbiol.">
        <title>Genome Sequence of Desulfurella amilsii Strain TR1 and Comparative Genomics of Desulfurellaceae Family.</title>
        <authorList>
            <person name="Florentino A.P."/>
            <person name="Stams A.J."/>
            <person name="Sanchez-Andrea I."/>
        </authorList>
    </citation>
    <scope>NUCLEOTIDE SEQUENCE [LARGE SCALE GENOMIC DNA]</scope>
    <source>
        <strain evidence="17 18">TR1</strain>
    </source>
</reference>
<dbReference type="InterPro" id="IPR001821">
    <property type="entry name" value="NiFe_hydrogenase_ssu"/>
</dbReference>
<evidence type="ECO:0000256" key="4">
    <source>
        <dbReference type="ARBA" id="ARBA00006605"/>
    </source>
</evidence>
<comment type="cofactor">
    <cofactor evidence="1">
        <name>[3Fe-4S] cluster</name>
        <dbReference type="ChEBI" id="CHEBI:21137"/>
    </cofactor>
</comment>
<keyword evidence="11 13" id="KW-0411">Iron-sulfur</keyword>
<evidence type="ECO:0000256" key="2">
    <source>
        <dbReference type="ARBA" id="ARBA00001966"/>
    </source>
</evidence>
<feature type="domain" description="NADH:ubiquinone oxidoreductase-like 20kDa subunit" evidence="15">
    <location>
        <begin position="87"/>
        <end position="234"/>
    </location>
</feature>
<evidence type="ECO:0000256" key="10">
    <source>
        <dbReference type="ARBA" id="ARBA00023004"/>
    </source>
</evidence>
<name>A0A1X4XYL5_9BACT</name>
<dbReference type="Gene3D" id="3.40.50.700">
    <property type="entry name" value="NADH:ubiquinone oxidoreductase-like, 20kDa subunit"/>
    <property type="match status" value="1"/>
</dbReference>
<evidence type="ECO:0000259" key="16">
    <source>
        <dbReference type="Pfam" id="PF14720"/>
    </source>
</evidence>
<dbReference type="GO" id="GO:0009061">
    <property type="term" value="P:anaerobic respiration"/>
    <property type="evidence" value="ECO:0007669"/>
    <property type="project" value="TreeGrafter"/>
</dbReference>
<dbReference type="PANTHER" id="PTHR30013:SF7">
    <property type="entry name" value="HYDROGENASE-2 SMALL CHAIN"/>
    <property type="match status" value="1"/>
</dbReference>
<evidence type="ECO:0000256" key="3">
    <source>
        <dbReference type="ARBA" id="ARBA00004196"/>
    </source>
</evidence>
<comment type="caution">
    <text evidence="17">The sequence shown here is derived from an EMBL/GenBank/DDBJ whole genome shotgun (WGS) entry which is preliminary data.</text>
</comment>
<dbReference type="InterPro" id="IPR037148">
    <property type="entry name" value="NiFe-Hase_small_C_sf"/>
</dbReference>
<dbReference type="Pfam" id="PF01058">
    <property type="entry name" value="Oxidored_q6"/>
    <property type="match status" value="1"/>
</dbReference>
<evidence type="ECO:0000256" key="12">
    <source>
        <dbReference type="ARBA" id="ARBA00023291"/>
    </source>
</evidence>
<evidence type="ECO:0000313" key="17">
    <source>
        <dbReference type="EMBL" id="OSS42620.1"/>
    </source>
</evidence>
<dbReference type="Proteomes" id="UP000194141">
    <property type="component" value="Unassembled WGS sequence"/>
</dbReference>
<keyword evidence="6 13" id="KW-0004">4Fe-4S</keyword>
<feature type="binding site" evidence="13">
    <location>
        <position position="286"/>
    </location>
    <ligand>
        <name>[4Fe-4S] cluster</name>
        <dbReference type="ChEBI" id="CHEBI:49883"/>
        <label>2</label>
    </ligand>
</feature>
<keyword evidence="12 13" id="KW-0003">3Fe-4S</keyword>
<dbReference type="GO" id="GO:0046872">
    <property type="term" value="F:metal ion binding"/>
    <property type="evidence" value="ECO:0007669"/>
    <property type="project" value="UniProtKB-KW"/>
</dbReference>
<feature type="binding site" evidence="13">
    <location>
        <position position="220"/>
    </location>
    <ligand>
        <name>[4Fe-4S] cluster</name>
        <dbReference type="ChEBI" id="CHEBI:49883"/>
        <label>1</label>
    </ligand>
</feature>
<dbReference type="Pfam" id="PF14720">
    <property type="entry name" value="NiFe_hyd_SSU_C"/>
    <property type="match status" value="1"/>
</dbReference>
<dbReference type="RefSeq" id="WP_086033250.1">
    <property type="nucleotide sequence ID" value="NZ_MDSU01000011.1"/>
</dbReference>
<evidence type="ECO:0000256" key="6">
    <source>
        <dbReference type="ARBA" id="ARBA00022485"/>
    </source>
</evidence>
<keyword evidence="8" id="KW-0732">Signal</keyword>
<dbReference type="InterPro" id="IPR027394">
    <property type="entry name" value="Cytochrome-c3_hydrogenase_C"/>
</dbReference>
<accession>A0A1X4XYL5</accession>
<keyword evidence="18" id="KW-1185">Reference proteome</keyword>
<dbReference type="PRINTS" id="PR00614">
    <property type="entry name" value="NIHGNASESMLL"/>
</dbReference>
<evidence type="ECO:0000256" key="1">
    <source>
        <dbReference type="ARBA" id="ARBA00001927"/>
    </source>
</evidence>
<dbReference type="OrthoDB" id="9766729at2"/>
<keyword evidence="9 17" id="KW-0560">Oxidoreductase</keyword>
<dbReference type="GO" id="GO:0009055">
    <property type="term" value="F:electron transfer activity"/>
    <property type="evidence" value="ECO:0007669"/>
    <property type="project" value="TreeGrafter"/>
</dbReference>
<dbReference type="GO" id="GO:0030313">
    <property type="term" value="C:cell envelope"/>
    <property type="evidence" value="ECO:0007669"/>
    <property type="project" value="UniProtKB-SubCell"/>
</dbReference>
<proteinExistence type="inferred from homology"/>
<dbReference type="GO" id="GO:0033748">
    <property type="term" value="F:hydrogenase (acceptor) activity"/>
    <property type="evidence" value="ECO:0007669"/>
    <property type="project" value="UniProtKB-EC"/>
</dbReference>
<dbReference type="EMBL" id="MDSU01000011">
    <property type="protein sequence ID" value="OSS42620.1"/>
    <property type="molecule type" value="Genomic_DNA"/>
</dbReference>